<name>A0AAN9BA65_9CAEN</name>
<keyword evidence="6 7" id="KW-0472">Membrane</keyword>
<protein>
    <recommendedName>
        <fullName evidence="10">Ninjurin-2</fullName>
    </recommendedName>
</protein>
<dbReference type="EMBL" id="JBAMIC010000010">
    <property type="protein sequence ID" value="KAK7102236.1"/>
    <property type="molecule type" value="Genomic_DNA"/>
</dbReference>
<feature type="transmembrane region" description="Helical" evidence="7">
    <location>
        <begin position="113"/>
        <end position="135"/>
    </location>
</feature>
<dbReference type="GO" id="GO:0042246">
    <property type="term" value="P:tissue regeneration"/>
    <property type="evidence" value="ECO:0007669"/>
    <property type="project" value="InterPro"/>
</dbReference>
<evidence type="ECO:0000313" key="8">
    <source>
        <dbReference type="EMBL" id="KAK7102236.1"/>
    </source>
</evidence>
<evidence type="ECO:0000256" key="7">
    <source>
        <dbReference type="SAM" id="Phobius"/>
    </source>
</evidence>
<dbReference type="AlphaFoldDB" id="A0AAN9BA65"/>
<comment type="caution">
    <text evidence="8">The sequence shown here is derived from an EMBL/GenBank/DDBJ whole genome shotgun (WGS) entry which is preliminary data.</text>
</comment>
<dbReference type="Pfam" id="PF04923">
    <property type="entry name" value="Ninjurin"/>
    <property type="match status" value="1"/>
</dbReference>
<dbReference type="GO" id="GO:0007155">
    <property type="term" value="P:cell adhesion"/>
    <property type="evidence" value="ECO:0007669"/>
    <property type="project" value="UniProtKB-KW"/>
</dbReference>
<sequence length="141" mass="15352">MHRVRPSYVDEETPLEPLKDEKPFVPSKAYATRKTIAQGALDLALLMANASQLKALVDIPANHRNDFYVGLLVLIGLSIALQLAAGIILLVLGMTNPKDEEGHKRTECLNNSSVSIILLITVVNIFISAIGISYVENESTP</sequence>
<evidence type="ECO:0000313" key="9">
    <source>
        <dbReference type="Proteomes" id="UP001374579"/>
    </source>
</evidence>
<proteinExistence type="inferred from homology"/>
<dbReference type="InterPro" id="IPR007007">
    <property type="entry name" value="Ninjurin"/>
</dbReference>
<organism evidence="8 9">
    <name type="scientific">Littorina saxatilis</name>
    <dbReference type="NCBI Taxonomy" id="31220"/>
    <lineage>
        <taxon>Eukaryota</taxon>
        <taxon>Metazoa</taxon>
        <taxon>Spiralia</taxon>
        <taxon>Lophotrochozoa</taxon>
        <taxon>Mollusca</taxon>
        <taxon>Gastropoda</taxon>
        <taxon>Caenogastropoda</taxon>
        <taxon>Littorinimorpha</taxon>
        <taxon>Littorinoidea</taxon>
        <taxon>Littorinidae</taxon>
        <taxon>Littorina</taxon>
    </lineage>
</organism>
<evidence type="ECO:0000256" key="5">
    <source>
        <dbReference type="ARBA" id="ARBA00022989"/>
    </source>
</evidence>
<evidence type="ECO:0008006" key="10">
    <source>
        <dbReference type="Google" id="ProtNLM"/>
    </source>
</evidence>
<evidence type="ECO:0000256" key="3">
    <source>
        <dbReference type="ARBA" id="ARBA00022692"/>
    </source>
</evidence>
<evidence type="ECO:0000256" key="2">
    <source>
        <dbReference type="ARBA" id="ARBA00008141"/>
    </source>
</evidence>
<comment type="subcellular location">
    <subcellularLocation>
        <location evidence="1">Membrane</location>
        <topology evidence="1">Multi-pass membrane protein</topology>
    </subcellularLocation>
</comment>
<reference evidence="8 9" key="1">
    <citation type="submission" date="2024-02" db="EMBL/GenBank/DDBJ databases">
        <title>Chromosome-scale genome assembly of the rough periwinkle Littorina saxatilis.</title>
        <authorList>
            <person name="De Jode A."/>
            <person name="Faria R."/>
            <person name="Formenti G."/>
            <person name="Sims Y."/>
            <person name="Smith T.P."/>
            <person name="Tracey A."/>
            <person name="Wood J.M.D."/>
            <person name="Zagrodzka Z.B."/>
            <person name="Johannesson K."/>
            <person name="Butlin R.K."/>
            <person name="Leder E.H."/>
        </authorList>
    </citation>
    <scope>NUCLEOTIDE SEQUENCE [LARGE SCALE GENOMIC DNA]</scope>
    <source>
        <strain evidence="8">Snail1</strain>
        <tissue evidence="8">Muscle</tissue>
    </source>
</reference>
<keyword evidence="4" id="KW-0130">Cell adhesion</keyword>
<gene>
    <name evidence="8" type="ORF">V1264_020484</name>
</gene>
<evidence type="ECO:0000256" key="4">
    <source>
        <dbReference type="ARBA" id="ARBA00022889"/>
    </source>
</evidence>
<accession>A0AAN9BA65</accession>
<evidence type="ECO:0000256" key="1">
    <source>
        <dbReference type="ARBA" id="ARBA00004141"/>
    </source>
</evidence>
<keyword evidence="9" id="KW-1185">Reference proteome</keyword>
<keyword evidence="5 7" id="KW-1133">Transmembrane helix</keyword>
<dbReference type="GO" id="GO:0016020">
    <property type="term" value="C:membrane"/>
    <property type="evidence" value="ECO:0007669"/>
    <property type="project" value="UniProtKB-SubCell"/>
</dbReference>
<dbReference type="PANTHER" id="PTHR12316:SF17">
    <property type="entry name" value="NINJURIN C, ISOFORM D"/>
    <property type="match status" value="1"/>
</dbReference>
<evidence type="ECO:0000256" key="6">
    <source>
        <dbReference type="ARBA" id="ARBA00023136"/>
    </source>
</evidence>
<keyword evidence="3 7" id="KW-0812">Transmembrane</keyword>
<comment type="similarity">
    <text evidence="2">Belongs to the ninjurin family.</text>
</comment>
<dbReference type="Proteomes" id="UP001374579">
    <property type="component" value="Unassembled WGS sequence"/>
</dbReference>
<dbReference type="PANTHER" id="PTHR12316">
    <property type="entry name" value="NINJURIN-RELATED"/>
    <property type="match status" value="1"/>
</dbReference>
<feature type="transmembrane region" description="Helical" evidence="7">
    <location>
        <begin position="67"/>
        <end position="92"/>
    </location>
</feature>